<feature type="compositionally biased region" description="Low complexity" evidence="4">
    <location>
        <begin position="677"/>
        <end position="689"/>
    </location>
</feature>
<organism evidence="5 6">
    <name type="scientific">Cyanidium caldarium</name>
    <name type="common">Red alga</name>
    <dbReference type="NCBI Taxonomy" id="2771"/>
    <lineage>
        <taxon>Eukaryota</taxon>
        <taxon>Rhodophyta</taxon>
        <taxon>Bangiophyceae</taxon>
        <taxon>Cyanidiales</taxon>
        <taxon>Cyanidiaceae</taxon>
        <taxon>Cyanidium</taxon>
    </lineage>
</organism>
<gene>
    <name evidence="5" type="ORF">CDCA_CDCA11G3222</name>
</gene>
<dbReference type="Proteomes" id="UP001301350">
    <property type="component" value="Unassembled WGS sequence"/>
</dbReference>
<dbReference type="Gene3D" id="2.130.10.10">
    <property type="entry name" value="YVTN repeat-like/Quinoprotein amine dehydrogenase"/>
    <property type="match status" value="2"/>
</dbReference>
<dbReference type="EMBL" id="JANCYW010000011">
    <property type="protein sequence ID" value="KAK4537197.1"/>
    <property type="molecule type" value="Genomic_DNA"/>
</dbReference>
<dbReference type="PANTHER" id="PTHR46202:SF1">
    <property type="entry name" value="DNA EXCISION REPAIR PROTEIN ERCC-8"/>
    <property type="match status" value="1"/>
</dbReference>
<dbReference type="GO" id="GO:0006283">
    <property type="term" value="P:transcription-coupled nucleotide-excision repair"/>
    <property type="evidence" value="ECO:0007669"/>
    <property type="project" value="InterPro"/>
</dbReference>
<dbReference type="InterPro" id="IPR015943">
    <property type="entry name" value="WD40/YVTN_repeat-like_dom_sf"/>
</dbReference>
<dbReference type="SMART" id="SM00320">
    <property type="entry name" value="WD40"/>
    <property type="match status" value="3"/>
</dbReference>
<dbReference type="GO" id="GO:0043161">
    <property type="term" value="P:proteasome-mediated ubiquitin-dependent protein catabolic process"/>
    <property type="evidence" value="ECO:0007669"/>
    <property type="project" value="TreeGrafter"/>
</dbReference>
<feature type="repeat" description="WD" evidence="3">
    <location>
        <begin position="302"/>
        <end position="337"/>
    </location>
</feature>
<evidence type="ECO:0000256" key="4">
    <source>
        <dbReference type="SAM" id="MobiDB-lite"/>
    </source>
</evidence>
<accession>A0AAV9IXY7</accession>
<dbReference type="PROSITE" id="PS50294">
    <property type="entry name" value="WD_REPEATS_REGION"/>
    <property type="match status" value="1"/>
</dbReference>
<feature type="region of interest" description="Disordered" evidence="4">
    <location>
        <begin position="480"/>
        <end position="501"/>
    </location>
</feature>
<evidence type="ECO:0000313" key="5">
    <source>
        <dbReference type="EMBL" id="KAK4537197.1"/>
    </source>
</evidence>
<name>A0AAV9IXY7_CYACA</name>
<protein>
    <recommendedName>
        <fullName evidence="7">WD40 repeat-like protein</fullName>
    </recommendedName>
</protein>
<dbReference type="PROSITE" id="PS00678">
    <property type="entry name" value="WD_REPEATS_1"/>
    <property type="match status" value="1"/>
</dbReference>
<evidence type="ECO:0000256" key="1">
    <source>
        <dbReference type="ARBA" id="ARBA00022574"/>
    </source>
</evidence>
<dbReference type="PROSITE" id="PS50082">
    <property type="entry name" value="WD_REPEATS_2"/>
    <property type="match status" value="1"/>
</dbReference>
<dbReference type="SUPFAM" id="SSF50978">
    <property type="entry name" value="WD40 repeat-like"/>
    <property type="match status" value="1"/>
</dbReference>
<keyword evidence="2" id="KW-0677">Repeat</keyword>
<keyword evidence="1 3" id="KW-0853">WD repeat</keyword>
<keyword evidence="6" id="KW-1185">Reference proteome</keyword>
<feature type="region of interest" description="Disordered" evidence="4">
    <location>
        <begin position="675"/>
        <end position="702"/>
    </location>
</feature>
<reference evidence="5 6" key="1">
    <citation type="submission" date="2022-07" db="EMBL/GenBank/DDBJ databases">
        <title>Genome-wide signatures of adaptation to extreme environments.</title>
        <authorList>
            <person name="Cho C.H."/>
            <person name="Yoon H.S."/>
        </authorList>
    </citation>
    <scope>NUCLEOTIDE SEQUENCE [LARGE SCALE GENOMIC DNA]</scope>
    <source>
        <strain evidence="5 6">DBV 063 E5</strain>
    </source>
</reference>
<dbReference type="GO" id="GO:0000209">
    <property type="term" value="P:protein polyubiquitination"/>
    <property type="evidence" value="ECO:0007669"/>
    <property type="project" value="TreeGrafter"/>
</dbReference>
<dbReference type="Pfam" id="PF00400">
    <property type="entry name" value="WD40"/>
    <property type="match status" value="2"/>
</dbReference>
<dbReference type="GO" id="GO:0031464">
    <property type="term" value="C:Cul4A-RING E3 ubiquitin ligase complex"/>
    <property type="evidence" value="ECO:0007669"/>
    <property type="project" value="TreeGrafter"/>
</dbReference>
<feature type="region of interest" description="Disordered" evidence="4">
    <location>
        <begin position="412"/>
        <end position="441"/>
    </location>
</feature>
<dbReference type="InterPro" id="IPR042238">
    <property type="entry name" value="Rad28/ERCC8/Ckn1/ATCSA-1"/>
</dbReference>
<proteinExistence type="predicted"/>
<comment type="caution">
    <text evidence="5">The sequence shown here is derived from an EMBL/GenBank/DDBJ whole genome shotgun (WGS) entry which is preliminary data.</text>
</comment>
<evidence type="ECO:0000256" key="2">
    <source>
        <dbReference type="ARBA" id="ARBA00022737"/>
    </source>
</evidence>
<feature type="compositionally biased region" description="Acidic residues" evidence="4">
    <location>
        <begin position="692"/>
        <end position="702"/>
    </location>
</feature>
<evidence type="ECO:0000313" key="6">
    <source>
        <dbReference type="Proteomes" id="UP001301350"/>
    </source>
</evidence>
<feature type="region of interest" description="Disordered" evidence="4">
    <location>
        <begin position="141"/>
        <end position="160"/>
    </location>
</feature>
<sequence length="702" mass="75655">MSGTLSCGDLNDSDAIVHGRLCLAEALLRREQGDEAVRRALPRRIYDRQARTLSRQHSGRPTVAQAGGQVNALAIDRCEGRWLLAASRGIHHDEILLYDVWPPAPWRCVSAAAESASSAQSNGRLAGRAPELRPPLQRVRLGVASDTDPAGGGETPGLPAWRRYRMSRPHARTSMNTAVTAMTPTRRSTGYRGAAVISRACTSLVWYPLDNGIFVAGFADGRVVVYDAAAFEPVAQFDLDGAVNAVHMSPAARTMSDPWSTMAASPSAGLTASASLMAVAASEPEHHVRLLDMGSGAATHRLIGHTGNVSTVRWFPHDEYLLASGGADGCVRVWDIRRSGKSACLMTLRYDRTVRLGRPPPVAMGVVERGGEAGSDGDAKMQVWTGGGATRARSLGYRVQWPDDSGYIAHYGPPAVDVDGARQPESERLAPSESPQLAPGRRLSRRFVGMAAPESFAPSQKTPPNAGWYADITALQLERTAPSGSSAQRRSHPDDDGQVDSIRFSSDGRYLVSAGKRHLLVWDALTGHRVQQEPLDVDEEYAATTAPVVSERGALRNTGTRRAGLFERHQETARDQRLAIVPGGDGYGLVSVSSAHIYLYPCILTDTGCRPDGTSSGAPLMQLPIAPTSSSSGDDVILESHPYLPELYSSDVTGAPCLWTPRFISARSSWSEELAYSSRQRPPRSSTPSEDSVMEDYDEVWT</sequence>
<dbReference type="AlphaFoldDB" id="A0AAV9IXY7"/>
<dbReference type="PANTHER" id="PTHR46202">
    <property type="entry name" value="DNA EXCISION REPAIR PROTEIN ERCC-8"/>
    <property type="match status" value="1"/>
</dbReference>
<feature type="compositionally biased region" description="Basic and acidic residues" evidence="4">
    <location>
        <begin position="419"/>
        <end position="430"/>
    </location>
</feature>
<dbReference type="InterPro" id="IPR036322">
    <property type="entry name" value="WD40_repeat_dom_sf"/>
</dbReference>
<dbReference type="GO" id="GO:0000109">
    <property type="term" value="C:nucleotide-excision repair complex"/>
    <property type="evidence" value="ECO:0007669"/>
    <property type="project" value="TreeGrafter"/>
</dbReference>
<dbReference type="InterPro" id="IPR001680">
    <property type="entry name" value="WD40_rpt"/>
</dbReference>
<dbReference type="InterPro" id="IPR019775">
    <property type="entry name" value="WD40_repeat_CS"/>
</dbReference>
<evidence type="ECO:0000256" key="3">
    <source>
        <dbReference type="PROSITE-ProRule" id="PRU00221"/>
    </source>
</evidence>
<evidence type="ECO:0008006" key="7">
    <source>
        <dbReference type="Google" id="ProtNLM"/>
    </source>
</evidence>